<dbReference type="AlphaFoldDB" id="A0A1I1K8Q8"/>
<dbReference type="Pfam" id="PF02525">
    <property type="entry name" value="Flavodoxin_2"/>
    <property type="match status" value="1"/>
</dbReference>
<dbReference type="Gene3D" id="3.40.50.360">
    <property type="match status" value="1"/>
</dbReference>
<reference evidence="4 5" key="1">
    <citation type="submission" date="2016-10" db="EMBL/GenBank/DDBJ databases">
        <authorList>
            <person name="de Groot N.N."/>
        </authorList>
    </citation>
    <scope>NUCLEOTIDE SEQUENCE [LARGE SCALE GENOMIC DNA]</scope>
    <source>
        <strain evidence="4 5">DSM 6059</strain>
    </source>
</reference>
<dbReference type="RefSeq" id="WP_091983278.1">
    <property type="nucleotide sequence ID" value="NZ_FOLO01000012.1"/>
</dbReference>
<dbReference type="STRING" id="1123010.SAMN02745724_01992"/>
<evidence type="ECO:0000256" key="2">
    <source>
        <dbReference type="ARBA" id="ARBA00023002"/>
    </source>
</evidence>
<keyword evidence="5" id="KW-1185">Reference proteome</keyword>
<evidence type="ECO:0000256" key="1">
    <source>
        <dbReference type="ARBA" id="ARBA00006252"/>
    </source>
</evidence>
<gene>
    <name evidence="4" type="ORF">SAMN02745724_01992</name>
</gene>
<protein>
    <submittedName>
        <fullName evidence="4">Putative NADPH-quinone reductase (Modulator of drug activity B)</fullName>
    </submittedName>
</protein>
<dbReference type="Proteomes" id="UP000198862">
    <property type="component" value="Unassembled WGS sequence"/>
</dbReference>
<accession>A0A1I1K8Q8</accession>
<feature type="domain" description="Flavodoxin-like fold" evidence="3">
    <location>
        <begin position="3"/>
        <end position="173"/>
    </location>
</feature>
<dbReference type="OrthoDB" id="9798454at2"/>
<comment type="similarity">
    <text evidence="1">Belongs to the NAD(P)H dehydrogenase (quinone) family.</text>
</comment>
<sequence>MTKKILVLDGNPKSRSFCQHLSDLYEIEASEYFNIKRFNLSQMVFNPSLENGYEARQELEPCLVDFQKAILWADHIVIVTPIWWGGIPAKLKGLFDRVFLPDFSFKYEGNNPLPLQLLKGKTSRIIMTMDAPSDYAQEQAAPAIAQLDLYTLQFCGIEKAKINLLDSMISANSDNKLYWETQVKDLASKGE</sequence>
<dbReference type="GO" id="GO:0005829">
    <property type="term" value="C:cytosol"/>
    <property type="evidence" value="ECO:0007669"/>
    <property type="project" value="TreeGrafter"/>
</dbReference>
<dbReference type="PANTHER" id="PTHR10204:SF34">
    <property type="entry name" value="NAD(P)H DEHYDROGENASE [QUINONE] 1 ISOFORM 1"/>
    <property type="match status" value="1"/>
</dbReference>
<dbReference type="PANTHER" id="PTHR10204">
    <property type="entry name" value="NAD P H OXIDOREDUCTASE-RELATED"/>
    <property type="match status" value="1"/>
</dbReference>
<evidence type="ECO:0000259" key="3">
    <source>
        <dbReference type="Pfam" id="PF02525"/>
    </source>
</evidence>
<dbReference type="InterPro" id="IPR051545">
    <property type="entry name" value="NAD(P)H_dehydrogenase_qn"/>
</dbReference>
<evidence type="ECO:0000313" key="4">
    <source>
        <dbReference type="EMBL" id="SFC57269.1"/>
    </source>
</evidence>
<keyword evidence="2" id="KW-0560">Oxidoreductase</keyword>
<proteinExistence type="inferred from homology"/>
<dbReference type="InterPro" id="IPR003680">
    <property type="entry name" value="Flavodoxin_fold"/>
</dbReference>
<name>A0A1I1K8Q8_9GAMM</name>
<dbReference type="InterPro" id="IPR029039">
    <property type="entry name" value="Flavoprotein-like_sf"/>
</dbReference>
<dbReference type="GO" id="GO:0003955">
    <property type="term" value="F:NAD(P)H dehydrogenase (quinone) activity"/>
    <property type="evidence" value="ECO:0007669"/>
    <property type="project" value="TreeGrafter"/>
</dbReference>
<evidence type="ECO:0000313" key="5">
    <source>
        <dbReference type="Proteomes" id="UP000198862"/>
    </source>
</evidence>
<dbReference type="EMBL" id="FOLO01000012">
    <property type="protein sequence ID" value="SFC57269.1"/>
    <property type="molecule type" value="Genomic_DNA"/>
</dbReference>
<organism evidence="4 5">
    <name type="scientific">Pseudoalteromonas denitrificans DSM 6059</name>
    <dbReference type="NCBI Taxonomy" id="1123010"/>
    <lineage>
        <taxon>Bacteria</taxon>
        <taxon>Pseudomonadati</taxon>
        <taxon>Pseudomonadota</taxon>
        <taxon>Gammaproteobacteria</taxon>
        <taxon>Alteromonadales</taxon>
        <taxon>Pseudoalteromonadaceae</taxon>
        <taxon>Pseudoalteromonas</taxon>
    </lineage>
</organism>
<dbReference type="SUPFAM" id="SSF52218">
    <property type="entry name" value="Flavoproteins"/>
    <property type="match status" value="1"/>
</dbReference>